<reference evidence="1 2" key="1">
    <citation type="submission" date="2019-06" db="EMBL/GenBank/DDBJ databases">
        <title>Genomics analysis of Aphanomyces spp. identifies a new class of oomycete effector associated with host adaptation.</title>
        <authorList>
            <person name="Gaulin E."/>
        </authorList>
    </citation>
    <scope>NUCLEOTIDE SEQUENCE [LARGE SCALE GENOMIC DNA]</scope>
    <source>
        <strain evidence="1 2">E</strain>
    </source>
</reference>
<organism evidence="1 2">
    <name type="scientific">Aphanomyces astaci</name>
    <name type="common">Crayfish plague agent</name>
    <dbReference type="NCBI Taxonomy" id="112090"/>
    <lineage>
        <taxon>Eukaryota</taxon>
        <taxon>Sar</taxon>
        <taxon>Stramenopiles</taxon>
        <taxon>Oomycota</taxon>
        <taxon>Saprolegniomycetes</taxon>
        <taxon>Saprolegniales</taxon>
        <taxon>Verrucalvaceae</taxon>
        <taxon>Aphanomyces</taxon>
    </lineage>
</organism>
<gene>
    <name evidence="1" type="ORF">AaE_001785</name>
</gene>
<feature type="non-terminal residue" evidence="1">
    <location>
        <position position="83"/>
    </location>
</feature>
<sequence length="83" mass="9602">MKQFAEHYHVSLSFTPSNTSSFYVAPQLRESYPFSTLEDTIAKFLRQYNGFWKWLAMALLTAEHEATAMLFDLETAIDHVLPV</sequence>
<dbReference type="AlphaFoldDB" id="A0A6A5AVS0"/>
<comment type="caution">
    <text evidence="1">The sequence shown here is derived from an EMBL/GenBank/DDBJ whole genome shotgun (WGS) entry which is preliminary data.</text>
</comment>
<name>A0A6A5AVS0_APHAT</name>
<dbReference type="EMBL" id="VJMI01003607">
    <property type="protein sequence ID" value="KAF0774515.1"/>
    <property type="molecule type" value="Genomic_DNA"/>
</dbReference>
<accession>A0A6A5AVS0</accession>
<evidence type="ECO:0000313" key="1">
    <source>
        <dbReference type="EMBL" id="KAF0774515.1"/>
    </source>
</evidence>
<dbReference type="Proteomes" id="UP000469452">
    <property type="component" value="Unassembled WGS sequence"/>
</dbReference>
<evidence type="ECO:0000313" key="2">
    <source>
        <dbReference type="Proteomes" id="UP000469452"/>
    </source>
</evidence>
<proteinExistence type="predicted"/>
<protein>
    <submittedName>
        <fullName evidence="1">Uncharacterized protein</fullName>
    </submittedName>
</protein>